<dbReference type="Proteomes" id="UP001165269">
    <property type="component" value="Unassembled WGS sequence"/>
</dbReference>
<keyword evidence="1" id="KW-0472">Membrane</keyword>
<organism evidence="2 3">
    <name type="scientific">Streptomyces cylindrosporus</name>
    <dbReference type="NCBI Taxonomy" id="2927583"/>
    <lineage>
        <taxon>Bacteria</taxon>
        <taxon>Bacillati</taxon>
        <taxon>Actinomycetota</taxon>
        <taxon>Actinomycetes</taxon>
        <taxon>Kitasatosporales</taxon>
        <taxon>Streptomycetaceae</taxon>
        <taxon>Streptomyces</taxon>
    </lineage>
</organism>
<proteinExistence type="predicted"/>
<reference evidence="2" key="1">
    <citation type="submission" date="2022-03" db="EMBL/GenBank/DDBJ databases">
        <title>Streptomyces 7R015 and 7R016 isolated from Barleria lupulina in Thailand.</title>
        <authorList>
            <person name="Kanchanasin P."/>
            <person name="Phongsopitanun W."/>
            <person name="Tanasupawat S."/>
        </authorList>
    </citation>
    <scope>NUCLEOTIDE SEQUENCE</scope>
    <source>
        <strain evidence="2">7R015</strain>
    </source>
</reference>
<name>A0ABS9XYP4_9ACTN</name>
<comment type="caution">
    <text evidence="2">The sequence shown here is derived from an EMBL/GenBank/DDBJ whole genome shotgun (WGS) entry which is preliminary data.</text>
</comment>
<evidence type="ECO:0000313" key="3">
    <source>
        <dbReference type="Proteomes" id="UP001165269"/>
    </source>
</evidence>
<evidence type="ECO:0000313" key="2">
    <source>
        <dbReference type="EMBL" id="MCI3270087.1"/>
    </source>
</evidence>
<protein>
    <submittedName>
        <fullName evidence="2">Uncharacterized protein</fullName>
    </submittedName>
</protein>
<sequence>MTQTDIALLLADAADEVEIGIAPVEAVLRGGRRRRTRRWAVTAVTAMVIAGSTGSLAAAGLLHGGGDGGGRGAVVATHGTTPEQRHVYEPQVTSLAKGMYKNKPWSLVVQFWGAPKDKAEATRQLDAMTRYGVEPAEVHKAADLIGKTSFFVIRSYNGERGTQIMFNTAKELEPFAGTDMEAIATRYSPESESGRLVVGMVAKTAREVTCTWKNGTSTVTQWIPAGYDIYPQLAGVLRPAAGSTTANWFVCRAPEGTSYASAEVTK</sequence>
<keyword evidence="1" id="KW-1133">Transmembrane helix</keyword>
<accession>A0ABS9XYP4</accession>
<keyword evidence="1" id="KW-0812">Transmembrane</keyword>
<dbReference type="RefSeq" id="WP_242760619.1">
    <property type="nucleotide sequence ID" value="NZ_JALDAY010000001.1"/>
</dbReference>
<feature type="transmembrane region" description="Helical" evidence="1">
    <location>
        <begin position="39"/>
        <end position="62"/>
    </location>
</feature>
<dbReference type="EMBL" id="JALDAY010000001">
    <property type="protein sequence ID" value="MCI3270087.1"/>
    <property type="molecule type" value="Genomic_DNA"/>
</dbReference>
<evidence type="ECO:0000256" key="1">
    <source>
        <dbReference type="SAM" id="Phobius"/>
    </source>
</evidence>
<keyword evidence="3" id="KW-1185">Reference proteome</keyword>
<gene>
    <name evidence="2" type="ORF">MQP27_03055</name>
</gene>